<sequence>MFFCNLLVRHLLEGKTRYETVQGSQTRSYFIWPIRLEERVVEAKLRYAYWDLVRQEKNFSLTMMLRLGRH</sequence>
<reference evidence="1" key="1">
    <citation type="submission" date="2014-09" db="EMBL/GenBank/DDBJ databases">
        <authorList>
            <person name="Magalhaes I.L.F."/>
            <person name="Oliveira U."/>
            <person name="Santos F.R."/>
            <person name="Vidigal T.H.D.A."/>
            <person name="Brescovit A.D."/>
            <person name="Santos A.J."/>
        </authorList>
    </citation>
    <scope>NUCLEOTIDE SEQUENCE</scope>
    <source>
        <tissue evidence="1">Shoot tissue taken approximately 20 cm above the soil surface</tissue>
    </source>
</reference>
<protein>
    <submittedName>
        <fullName evidence="1">Uncharacterized protein</fullName>
    </submittedName>
</protein>
<organism evidence="1">
    <name type="scientific">Arundo donax</name>
    <name type="common">Giant reed</name>
    <name type="synonym">Donax arundinaceus</name>
    <dbReference type="NCBI Taxonomy" id="35708"/>
    <lineage>
        <taxon>Eukaryota</taxon>
        <taxon>Viridiplantae</taxon>
        <taxon>Streptophyta</taxon>
        <taxon>Embryophyta</taxon>
        <taxon>Tracheophyta</taxon>
        <taxon>Spermatophyta</taxon>
        <taxon>Magnoliopsida</taxon>
        <taxon>Liliopsida</taxon>
        <taxon>Poales</taxon>
        <taxon>Poaceae</taxon>
        <taxon>PACMAD clade</taxon>
        <taxon>Arundinoideae</taxon>
        <taxon>Arundineae</taxon>
        <taxon>Arundo</taxon>
    </lineage>
</organism>
<accession>A0A0A8ZP31</accession>
<reference evidence="1" key="2">
    <citation type="journal article" date="2015" name="Data Brief">
        <title>Shoot transcriptome of the giant reed, Arundo donax.</title>
        <authorList>
            <person name="Barrero R.A."/>
            <person name="Guerrero F.D."/>
            <person name="Moolhuijzen P."/>
            <person name="Goolsby J.A."/>
            <person name="Tidwell J."/>
            <person name="Bellgard S.E."/>
            <person name="Bellgard M.I."/>
        </authorList>
    </citation>
    <scope>NUCLEOTIDE SEQUENCE</scope>
    <source>
        <tissue evidence="1">Shoot tissue taken approximately 20 cm above the soil surface</tissue>
    </source>
</reference>
<evidence type="ECO:0000313" key="1">
    <source>
        <dbReference type="EMBL" id="JAD39463.1"/>
    </source>
</evidence>
<dbReference type="AlphaFoldDB" id="A0A0A8ZP31"/>
<dbReference type="Pfam" id="PF08224">
    <property type="entry name" value="DUF1719"/>
    <property type="match status" value="1"/>
</dbReference>
<dbReference type="InterPro" id="IPR013181">
    <property type="entry name" value="DUF1719"/>
</dbReference>
<name>A0A0A8ZP31_ARUDO</name>
<dbReference type="EMBL" id="GBRH01258432">
    <property type="protein sequence ID" value="JAD39463.1"/>
    <property type="molecule type" value="Transcribed_RNA"/>
</dbReference>
<proteinExistence type="predicted"/>